<comment type="catalytic activity">
    <reaction evidence="10">
        <text>GTP + H2O = GDP + phosphate + H(+)</text>
        <dbReference type="Rhea" id="RHEA:19669"/>
        <dbReference type="ChEBI" id="CHEBI:15377"/>
        <dbReference type="ChEBI" id="CHEBI:15378"/>
        <dbReference type="ChEBI" id="CHEBI:37565"/>
        <dbReference type="ChEBI" id="CHEBI:43474"/>
        <dbReference type="ChEBI" id="CHEBI:58189"/>
    </reaction>
    <physiologicalReaction direction="left-to-right" evidence="10">
        <dbReference type="Rhea" id="RHEA:19670"/>
    </physiologicalReaction>
</comment>
<protein>
    <submittedName>
        <fullName evidence="14">GB1/RHD3-type G domain-containing protein</fullName>
    </submittedName>
</protein>
<comment type="subcellular location">
    <subcellularLocation>
        <location evidence="1">Endoplasmic reticulum membrane</location>
        <topology evidence="1">Multi-pass membrane protein</topology>
    </subcellularLocation>
</comment>
<evidence type="ECO:0000256" key="4">
    <source>
        <dbReference type="ARBA" id="ARBA00022801"/>
    </source>
</evidence>
<dbReference type="InterPro" id="IPR030386">
    <property type="entry name" value="G_GB1_RHD3_dom"/>
</dbReference>
<feature type="transmembrane region" description="Helical" evidence="12">
    <location>
        <begin position="461"/>
        <end position="485"/>
    </location>
</feature>
<keyword evidence="15" id="KW-1185">Reference proteome</keyword>
<dbReference type="GO" id="GO:0005525">
    <property type="term" value="F:GTP binding"/>
    <property type="evidence" value="ECO:0007669"/>
    <property type="project" value="UniProtKB-KW"/>
</dbReference>
<feature type="domain" description="GB1/RHD3-type G" evidence="13">
    <location>
        <begin position="42"/>
        <end position="303"/>
    </location>
</feature>
<keyword evidence="4" id="KW-0378">Hydrolase</keyword>
<dbReference type="GO" id="GO:0003924">
    <property type="term" value="F:GTPase activity"/>
    <property type="evidence" value="ECO:0007669"/>
    <property type="project" value="InterPro"/>
</dbReference>
<keyword evidence="8" id="KW-0342">GTP-binding</keyword>
<keyword evidence="7 12" id="KW-1133">Transmembrane helix</keyword>
<keyword evidence="2 12" id="KW-0812">Transmembrane</keyword>
<dbReference type="OrthoDB" id="7788754at2759"/>
<dbReference type="Gene3D" id="3.40.50.300">
    <property type="entry name" value="P-loop containing nucleotide triphosphate hydrolases"/>
    <property type="match status" value="1"/>
</dbReference>
<evidence type="ECO:0000313" key="15">
    <source>
        <dbReference type="Proteomes" id="UP000605970"/>
    </source>
</evidence>
<dbReference type="InterPro" id="IPR015894">
    <property type="entry name" value="Guanylate-bd_N"/>
</dbReference>
<dbReference type="Pfam" id="PF02841">
    <property type="entry name" value="GBP_C"/>
    <property type="match status" value="1"/>
</dbReference>
<dbReference type="PANTHER" id="PTHR10751">
    <property type="entry name" value="GUANYLATE BINDING PROTEIN"/>
    <property type="match status" value="1"/>
</dbReference>
<name>A0A8S9ZRC8_9BILA</name>
<keyword evidence="9 12" id="KW-0472">Membrane</keyword>
<dbReference type="SUPFAM" id="SSF48340">
    <property type="entry name" value="Interferon-induced guanylate-binding protein 1 (GBP1), C-terminal domain"/>
    <property type="match status" value="1"/>
</dbReference>
<dbReference type="GO" id="GO:0005789">
    <property type="term" value="C:endoplasmic reticulum membrane"/>
    <property type="evidence" value="ECO:0007669"/>
    <property type="project" value="UniProtKB-SubCell"/>
</dbReference>
<comment type="similarity">
    <text evidence="11">Belongs to the TRAFAC class dynamin-like GTPase superfamily. GB1/RHD3 GTPase family.</text>
</comment>
<reference evidence="14" key="1">
    <citation type="journal article" date="2020" name="Ecol. Evol.">
        <title>Genome structure and content of the rice root-knot nematode (Meloidogyne graminicola).</title>
        <authorList>
            <person name="Phan N.T."/>
            <person name="Danchin E.G.J."/>
            <person name="Klopp C."/>
            <person name="Perfus-Barbeoch L."/>
            <person name="Kozlowski D.K."/>
            <person name="Koutsovoulos G.D."/>
            <person name="Lopez-Roques C."/>
            <person name="Bouchez O."/>
            <person name="Zahm M."/>
            <person name="Besnard G."/>
            <person name="Bellafiore S."/>
        </authorList>
    </citation>
    <scope>NUCLEOTIDE SEQUENCE</scope>
    <source>
        <strain evidence="14">VN-18</strain>
    </source>
</reference>
<evidence type="ECO:0000256" key="1">
    <source>
        <dbReference type="ARBA" id="ARBA00004477"/>
    </source>
</evidence>
<evidence type="ECO:0000256" key="8">
    <source>
        <dbReference type="ARBA" id="ARBA00023134"/>
    </source>
</evidence>
<organism evidence="14 15">
    <name type="scientific">Meloidogyne graminicola</name>
    <dbReference type="NCBI Taxonomy" id="189291"/>
    <lineage>
        <taxon>Eukaryota</taxon>
        <taxon>Metazoa</taxon>
        <taxon>Ecdysozoa</taxon>
        <taxon>Nematoda</taxon>
        <taxon>Chromadorea</taxon>
        <taxon>Rhabditida</taxon>
        <taxon>Tylenchina</taxon>
        <taxon>Tylenchomorpha</taxon>
        <taxon>Tylenchoidea</taxon>
        <taxon>Meloidogynidae</taxon>
        <taxon>Meloidogyninae</taxon>
        <taxon>Meloidogyne</taxon>
    </lineage>
</organism>
<dbReference type="SUPFAM" id="SSF52540">
    <property type="entry name" value="P-loop containing nucleoside triphosphate hydrolases"/>
    <property type="match status" value="1"/>
</dbReference>
<keyword evidence="3" id="KW-0547">Nucleotide-binding</keyword>
<dbReference type="InterPro" id="IPR036543">
    <property type="entry name" value="Guanylate-bd_C_sf"/>
</dbReference>
<dbReference type="Pfam" id="PF02263">
    <property type="entry name" value="GBP"/>
    <property type="match status" value="1"/>
</dbReference>
<evidence type="ECO:0000256" key="3">
    <source>
        <dbReference type="ARBA" id="ARBA00022741"/>
    </source>
</evidence>
<evidence type="ECO:0000256" key="5">
    <source>
        <dbReference type="ARBA" id="ARBA00022824"/>
    </source>
</evidence>
<keyword evidence="6" id="KW-0460">Magnesium</keyword>
<gene>
    <name evidence="14" type="ORF">Mgra_00004707</name>
</gene>
<dbReference type="AlphaFoldDB" id="A0A8S9ZRC8"/>
<evidence type="ECO:0000259" key="13">
    <source>
        <dbReference type="PROSITE" id="PS51715"/>
    </source>
</evidence>
<dbReference type="Proteomes" id="UP000605970">
    <property type="component" value="Unassembled WGS sequence"/>
</dbReference>
<dbReference type="InterPro" id="IPR027417">
    <property type="entry name" value="P-loop_NTPase"/>
</dbReference>
<evidence type="ECO:0000256" key="6">
    <source>
        <dbReference type="ARBA" id="ARBA00022842"/>
    </source>
</evidence>
<dbReference type="Gene3D" id="1.20.58.420">
    <property type="entry name" value="AHSP"/>
    <property type="match status" value="1"/>
</dbReference>
<evidence type="ECO:0000256" key="11">
    <source>
        <dbReference type="PROSITE-ProRule" id="PRU01052"/>
    </source>
</evidence>
<evidence type="ECO:0000256" key="9">
    <source>
        <dbReference type="ARBA" id="ARBA00023136"/>
    </source>
</evidence>
<evidence type="ECO:0000313" key="14">
    <source>
        <dbReference type="EMBL" id="KAF7635794.1"/>
    </source>
</evidence>
<dbReference type="FunFam" id="1.20.58.420:FF:000001">
    <property type="entry name" value="Atlastin-1 isoform 1"/>
    <property type="match status" value="1"/>
</dbReference>
<evidence type="ECO:0000256" key="12">
    <source>
        <dbReference type="SAM" id="Phobius"/>
    </source>
</evidence>
<comment type="caution">
    <text evidence="14">The sequence shown here is derived from an EMBL/GenBank/DDBJ whole genome shotgun (WGS) entry which is preliminary data.</text>
</comment>
<dbReference type="PROSITE" id="PS51715">
    <property type="entry name" value="G_GB1_RHD3"/>
    <property type="match status" value="1"/>
</dbReference>
<keyword evidence="5" id="KW-0256">Endoplasmic reticulum</keyword>
<dbReference type="InterPro" id="IPR003191">
    <property type="entry name" value="Guanylate-bd/ATL_C"/>
</dbReference>
<sequence>MTASTPVSIISPVTEEDDETQQNFEIYKDKLEAILLDPKIADKQVCVVSVAGAFRTGKSFILNFFLRYLRWKTRESDDESESDWLQTNLINSNELNNGQLKGFSWRGGDDRETSGILIWPEPFILHDKHGNEVVVILMDTQGIFDCVSTVKSCATIFALSTMISSILIYNVTKTIQEDHLQHLQLFAEYARLAMDEYQEAKPFQTLMFLVRDWSFPYEAEYGINGGQRILDKRLETTAKQHKELQQLRQHIKSTFENIKCFLMPHPGLEVAISPEFRGELDTISADFKAQLHALVPHLFDPNNLVVKAINGQQITCRELAVYLNTYFEVFNGTELPEPKTILAATAEANNLAAVASAKAVYTKEMEEVCGGDTPFMSSAELNQHHERCRASALHLFNNAKKMGGPELTAQFRDKLEEDIKSANETFVRVNNSKNLFKSVKTPAVLVLLMVINYIFQEFFQLLGLYLLASVFSLILTIVIAILVTWTYSRYSGHLRDTQKSIDTMINFLHGNFIAPAFATAVGNATIAMGSNSTFTIPSNVTSSSSLEDKKKK</sequence>
<evidence type="ECO:0000256" key="7">
    <source>
        <dbReference type="ARBA" id="ARBA00022989"/>
    </source>
</evidence>
<evidence type="ECO:0000256" key="10">
    <source>
        <dbReference type="ARBA" id="ARBA00049117"/>
    </source>
</evidence>
<dbReference type="CDD" id="cd01851">
    <property type="entry name" value="GBP"/>
    <property type="match status" value="1"/>
</dbReference>
<dbReference type="EMBL" id="JABEBT010000037">
    <property type="protein sequence ID" value="KAF7635794.1"/>
    <property type="molecule type" value="Genomic_DNA"/>
</dbReference>
<evidence type="ECO:0000256" key="2">
    <source>
        <dbReference type="ARBA" id="ARBA00022692"/>
    </source>
</evidence>
<accession>A0A8S9ZRC8</accession>
<proteinExistence type="inferred from homology"/>